<dbReference type="GeneID" id="54299270"/>
<keyword evidence="2" id="KW-1185">Reference proteome</keyword>
<accession>A0A6A6BS96</accession>
<name>A0A6A6BS96_9PEZI</name>
<evidence type="ECO:0008006" key="3">
    <source>
        <dbReference type="Google" id="ProtNLM"/>
    </source>
</evidence>
<reference evidence="1" key="1">
    <citation type="journal article" date="2020" name="Stud. Mycol.">
        <title>101 Dothideomycetes genomes: a test case for predicting lifestyles and emergence of pathogens.</title>
        <authorList>
            <person name="Haridas S."/>
            <person name="Albert R."/>
            <person name="Binder M."/>
            <person name="Bloem J."/>
            <person name="Labutti K."/>
            <person name="Salamov A."/>
            <person name="Andreopoulos B."/>
            <person name="Baker S."/>
            <person name="Barry K."/>
            <person name="Bills G."/>
            <person name="Bluhm B."/>
            <person name="Cannon C."/>
            <person name="Castanera R."/>
            <person name="Culley D."/>
            <person name="Daum C."/>
            <person name="Ezra D."/>
            <person name="Gonzalez J."/>
            <person name="Henrissat B."/>
            <person name="Kuo A."/>
            <person name="Liang C."/>
            <person name="Lipzen A."/>
            <person name="Lutzoni F."/>
            <person name="Magnuson J."/>
            <person name="Mondo S."/>
            <person name="Nolan M."/>
            <person name="Ohm R."/>
            <person name="Pangilinan J."/>
            <person name="Park H.-J."/>
            <person name="Ramirez L."/>
            <person name="Alfaro M."/>
            <person name="Sun H."/>
            <person name="Tritt A."/>
            <person name="Yoshinaga Y."/>
            <person name="Zwiers L.-H."/>
            <person name="Turgeon B."/>
            <person name="Goodwin S."/>
            <person name="Spatafora J."/>
            <person name="Crous P."/>
            <person name="Grigoriev I."/>
        </authorList>
    </citation>
    <scope>NUCLEOTIDE SEQUENCE</scope>
    <source>
        <strain evidence="1">CBS 121167</strain>
    </source>
</reference>
<dbReference type="AlphaFoldDB" id="A0A6A6BS96"/>
<dbReference type="OrthoDB" id="5422613at2759"/>
<organism evidence="1 2">
    <name type="scientific">Aplosporella prunicola CBS 121167</name>
    <dbReference type="NCBI Taxonomy" id="1176127"/>
    <lineage>
        <taxon>Eukaryota</taxon>
        <taxon>Fungi</taxon>
        <taxon>Dikarya</taxon>
        <taxon>Ascomycota</taxon>
        <taxon>Pezizomycotina</taxon>
        <taxon>Dothideomycetes</taxon>
        <taxon>Dothideomycetes incertae sedis</taxon>
        <taxon>Botryosphaeriales</taxon>
        <taxon>Aplosporellaceae</taxon>
        <taxon>Aplosporella</taxon>
    </lineage>
</organism>
<protein>
    <recommendedName>
        <fullName evidence="3">C2H2-type domain-containing protein</fullName>
    </recommendedName>
</protein>
<dbReference type="PANTHER" id="PTHR38167">
    <property type="entry name" value="C2H2-TYPE DOMAIN-CONTAINING PROTEIN"/>
    <property type="match status" value="1"/>
</dbReference>
<gene>
    <name evidence="1" type="ORF">K452DRAFT_295086</name>
</gene>
<proteinExistence type="predicted"/>
<evidence type="ECO:0000313" key="1">
    <source>
        <dbReference type="EMBL" id="KAF2145451.1"/>
    </source>
</evidence>
<dbReference type="Proteomes" id="UP000799438">
    <property type="component" value="Unassembled WGS sequence"/>
</dbReference>
<dbReference type="EMBL" id="ML995477">
    <property type="protein sequence ID" value="KAF2145451.1"/>
    <property type="molecule type" value="Genomic_DNA"/>
</dbReference>
<dbReference type="PANTHER" id="PTHR38167:SF1">
    <property type="entry name" value="C2H2-TYPE DOMAIN-CONTAINING PROTEIN"/>
    <property type="match status" value="1"/>
</dbReference>
<evidence type="ECO:0000313" key="2">
    <source>
        <dbReference type="Proteomes" id="UP000799438"/>
    </source>
</evidence>
<sequence>MASPRLINYAIDYADADRVRATLQKLCASSGEARALVEAELLRVADFDGDEEVTGKLADAGADAESKKRERNIESVHVVRYAKCQQCEKEFDTADNKDGDCVFHTELLYCDEDSPEWIDWDPRCHGPYDTEINRKSFPKGFKWDCCEKFGNAEGCEKSRHVADTHYVWGTLPKKAKH</sequence>
<dbReference type="RefSeq" id="XP_033401163.1">
    <property type="nucleotide sequence ID" value="XM_033541773.1"/>
</dbReference>